<feature type="domain" description="Transposase DDE" evidence="3">
    <location>
        <begin position="409"/>
        <end position="529"/>
    </location>
</feature>
<evidence type="ECO:0000313" key="4">
    <source>
        <dbReference type="EMBL" id="QFQ97294.1"/>
    </source>
</evidence>
<evidence type="ECO:0000313" key="7">
    <source>
        <dbReference type="EMBL" id="QFQ98138.1"/>
    </source>
</evidence>
<dbReference type="KEGG" id="sphv:F9278_15650"/>
<evidence type="ECO:0000313" key="5">
    <source>
        <dbReference type="EMBL" id="QFQ97317.1"/>
    </source>
</evidence>
<dbReference type="KEGG" id="sphv:F9278_20130"/>
<dbReference type="InterPro" id="IPR025668">
    <property type="entry name" value="Tnp_DDE_dom"/>
</dbReference>
<gene>
    <name evidence="4" type="ORF">F9278_14975</name>
    <name evidence="5" type="ORF">F9278_15110</name>
    <name evidence="6" type="ORF">F9278_15650</name>
    <name evidence="7" type="ORF">F9278_20130</name>
    <name evidence="8" type="ORF">F9278_22650</name>
    <name evidence="9" type="ORF">F9278_23940</name>
    <name evidence="10" type="ORF">F9278_24545</name>
</gene>
<keyword evidence="11" id="KW-1185">Reference proteome</keyword>
<dbReference type="KEGG" id="sphv:F9278_14975"/>
<dbReference type="KEGG" id="sphv:F9278_22650"/>
<feature type="domain" description="Transposase InsH N-terminal" evidence="2">
    <location>
        <begin position="44"/>
        <end position="125"/>
    </location>
</feature>
<dbReference type="EMBL" id="CP045096">
    <property type="protein sequence ID" value="QFQ98513.1"/>
    <property type="molecule type" value="Genomic_DNA"/>
</dbReference>
<dbReference type="KEGG" id="sphv:F9278_23940"/>
<dbReference type="Pfam" id="PF13751">
    <property type="entry name" value="DDE_Tnp_1_6"/>
    <property type="match status" value="1"/>
</dbReference>
<feature type="region of interest" description="Disordered" evidence="1">
    <location>
        <begin position="1"/>
        <end position="21"/>
    </location>
</feature>
<evidence type="ECO:0000259" key="3">
    <source>
        <dbReference type="Pfam" id="PF13751"/>
    </source>
</evidence>
<dbReference type="Pfam" id="PF05598">
    <property type="entry name" value="DUF772"/>
    <property type="match status" value="1"/>
</dbReference>
<dbReference type="NCBIfam" id="NF033551">
    <property type="entry name" value="transpos_IS1182"/>
    <property type="match status" value="1"/>
</dbReference>
<dbReference type="EMBL" id="CP045096">
    <property type="protein sequence ID" value="QFQ97403.1"/>
    <property type="molecule type" value="Genomic_DNA"/>
</dbReference>
<dbReference type="PANTHER" id="PTHR35604">
    <property type="entry name" value="TRANSPOSASE INSH FOR INSERTION SEQUENCE ELEMENT IS5A-RELATED"/>
    <property type="match status" value="1"/>
</dbReference>
<protein>
    <submittedName>
        <fullName evidence="6">IS1182 family transposase</fullName>
    </submittedName>
</protein>
<evidence type="ECO:0000256" key="1">
    <source>
        <dbReference type="SAM" id="MobiDB-lite"/>
    </source>
</evidence>
<evidence type="ECO:0000313" key="6">
    <source>
        <dbReference type="EMBL" id="QFQ97403.1"/>
    </source>
</evidence>
<dbReference type="EMBL" id="CP045096">
    <property type="protein sequence ID" value="QFQ98138.1"/>
    <property type="molecule type" value="Genomic_DNA"/>
</dbReference>
<sequence length="566" mass="64010">MERSALVPQEPDVSLQPHSGAEIPPLTARVARAANPKGTTAMWIRDRLDGLWSDEDFTAWYPRDGRPGLSPAQLATVCVLQYAMNLSDRQAAEAVRCRIDFKYALGLDLDDPGFHHSVLSDFRDRLAEGDRADRLLGLALTRIRRAGLLKGRVTQRTDSTHVLSAARELTRLELACEAVRAVLEEAARDAPEVLDELVTAEWAQRYGRPVRLCSQPSHPVARLEQVGNDARELLYRLDARFPGGAPAQANVLRTILVQHFLVDAKGRFRPRTKRDGQPPSRVRIESPYETEARCTMRGDTRWTGYLVHLTETCDDKRVNIITDVATAVSSADSQALPGIHARLRRRRLLPNRHLVDGGYTSVAGMDEAARLHRVTLIGPLPPSTTPQHRAGDGFGRENFIIDFDQREVTCPNGQVSGNWQDLPTVEPTKVTVRFDARQCGRCPERAKCTPGRFRSLYFPTRRLYELQVKNRADQQDADWRRLYRRRSGAEGTIEEFADGHRGRRCRYRGLAKTHVQHVLTALAINIERLSLQEPADSSYRPRPPTAFQQYLDARDLPRPLWWRQGK</sequence>
<dbReference type="InterPro" id="IPR047629">
    <property type="entry name" value="IS1182_transpos"/>
</dbReference>
<dbReference type="PANTHER" id="PTHR35604:SF2">
    <property type="entry name" value="TRANSPOSASE INSH FOR INSERTION SEQUENCE ELEMENT IS5A-RELATED"/>
    <property type="match status" value="1"/>
</dbReference>
<evidence type="ECO:0000313" key="9">
    <source>
        <dbReference type="EMBL" id="QFQ98708.1"/>
    </source>
</evidence>
<reference evidence="6 11" key="1">
    <citation type="submission" date="2019-10" db="EMBL/GenBank/DDBJ databases">
        <title>Streptomyces sp. strain GY16 isolated from leaves of Broussonetia papyrifera.</title>
        <authorList>
            <person name="Mo P."/>
        </authorList>
    </citation>
    <scope>NUCLEOTIDE SEQUENCE [LARGE SCALE GENOMIC DNA]</scope>
    <source>
        <strain evidence="6 11">GY16</strain>
    </source>
</reference>
<evidence type="ECO:0000313" key="8">
    <source>
        <dbReference type="EMBL" id="QFQ98513.1"/>
    </source>
</evidence>
<organism evidence="6 11">
    <name type="scientific">Streptomyces phaeolivaceus</name>
    <dbReference type="NCBI Taxonomy" id="2653200"/>
    <lineage>
        <taxon>Bacteria</taxon>
        <taxon>Bacillati</taxon>
        <taxon>Actinomycetota</taxon>
        <taxon>Actinomycetes</taxon>
        <taxon>Kitasatosporales</taxon>
        <taxon>Streptomycetaceae</taxon>
        <taxon>Streptomyces</taxon>
    </lineage>
</organism>
<dbReference type="AlphaFoldDB" id="A0A5P8K2B4"/>
<dbReference type="KEGG" id="sphv:F9278_24545"/>
<evidence type="ECO:0000313" key="10">
    <source>
        <dbReference type="EMBL" id="QFQ98809.1"/>
    </source>
</evidence>
<name>A0A5P8K2B4_9ACTN</name>
<dbReference type="EMBL" id="CP045096">
    <property type="protein sequence ID" value="QFQ98809.1"/>
    <property type="molecule type" value="Genomic_DNA"/>
</dbReference>
<evidence type="ECO:0000259" key="2">
    <source>
        <dbReference type="Pfam" id="PF05598"/>
    </source>
</evidence>
<dbReference type="KEGG" id="sphv:F9278_15110"/>
<evidence type="ECO:0000313" key="11">
    <source>
        <dbReference type="Proteomes" id="UP000327294"/>
    </source>
</evidence>
<dbReference type="Proteomes" id="UP000327294">
    <property type="component" value="Chromosome"/>
</dbReference>
<dbReference type="InterPro" id="IPR008490">
    <property type="entry name" value="Transposase_InsH_N"/>
</dbReference>
<dbReference type="EMBL" id="CP045096">
    <property type="protein sequence ID" value="QFQ97317.1"/>
    <property type="molecule type" value="Genomic_DNA"/>
</dbReference>
<dbReference type="EMBL" id="CP045096">
    <property type="protein sequence ID" value="QFQ97294.1"/>
    <property type="molecule type" value="Genomic_DNA"/>
</dbReference>
<dbReference type="EMBL" id="CP045096">
    <property type="protein sequence ID" value="QFQ98708.1"/>
    <property type="molecule type" value="Genomic_DNA"/>
</dbReference>
<accession>A0A5P8K2B4</accession>
<proteinExistence type="predicted"/>